<keyword evidence="1" id="KW-0646">Protease inhibitor</keyword>
<dbReference type="GO" id="GO:0004867">
    <property type="term" value="F:serine-type endopeptidase inhibitor activity"/>
    <property type="evidence" value="ECO:0007669"/>
    <property type="project" value="TreeGrafter"/>
</dbReference>
<evidence type="ECO:0000259" key="4">
    <source>
        <dbReference type="PROSITE" id="PS51390"/>
    </source>
</evidence>
<keyword evidence="3" id="KW-1015">Disulfide bond</keyword>
<dbReference type="Ensembl" id="ENSVURT00010021934.1">
    <property type="protein sequence ID" value="ENSVURP00010019279.1"/>
    <property type="gene ID" value="ENSVURG00010014699.1"/>
</dbReference>
<dbReference type="SUPFAM" id="SSF57256">
    <property type="entry name" value="Elafin-like"/>
    <property type="match status" value="1"/>
</dbReference>
<proteinExistence type="predicted"/>
<keyword evidence="6" id="KW-1185">Reference proteome</keyword>
<dbReference type="AlphaFoldDB" id="A0A4X2L3H3"/>
<organism evidence="5 6">
    <name type="scientific">Vombatus ursinus</name>
    <name type="common">Common wombat</name>
    <dbReference type="NCBI Taxonomy" id="29139"/>
    <lineage>
        <taxon>Eukaryota</taxon>
        <taxon>Metazoa</taxon>
        <taxon>Chordata</taxon>
        <taxon>Craniata</taxon>
        <taxon>Vertebrata</taxon>
        <taxon>Euteleostomi</taxon>
        <taxon>Mammalia</taxon>
        <taxon>Metatheria</taxon>
        <taxon>Diprotodontia</taxon>
        <taxon>Vombatidae</taxon>
        <taxon>Vombatus</taxon>
    </lineage>
</organism>
<feature type="domain" description="WAP" evidence="4">
    <location>
        <begin position="24"/>
        <end position="73"/>
    </location>
</feature>
<dbReference type="PROSITE" id="PS51390">
    <property type="entry name" value="WAP"/>
    <property type="match status" value="1"/>
</dbReference>
<dbReference type="Pfam" id="PF00095">
    <property type="entry name" value="WAP"/>
    <property type="match status" value="1"/>
</dbReference>
<dbReference type="GO" id="GO:0019731">
    <property type="term" value="P:antibacterial humoral response"/>
    <property type="evidence" value="ECO:0007669"/>
    <property type="project" value="TreeGrafter"/>
</dbReference>
<reference evidence="5" key="2">
    <citation type="submission" date="2025-08" db="UniProtKB">
        <authorList>
            <consortium name="Ensembl"/>
        </authorList>
    </citation>
    <scope>IDENTIFICATION</scope>
</reference>
<reference evidence="6" key="1">
    <citation type="submission" date="2018-12" db="EMBL/GenBank/DDBJ databases">
        <authorList>
            <person name="Yazar S."/>
        </authorList>
    </citation>
    <scope>NUCLEOTIDE SEQUENCE [LARGE SCALE GENOMIC DNA]</scope>
</reference>
<evidence type="ECO:0000256" key="1">
    <source>
        <dbReference type="ARBA" id="ARBA00022690"/>
    </source>
</evidence>
<dbReference type="PANTHER" id="PTHR19441">
    <property type="entry name" value="WHEY ACDIC PROTEIN WAP"/>
    <property type="match status" value="1"/>
</dbReference>
<sequence>PICKRGIIIALPSQVCCEDQIILLNSKPGRCPAVAEVCPEDRARIHTCRRDDHCNRGRKCCSSGCGRRCMDPVASPESQFPSL</sequence>
<evidence type="ECO:0000256" key="2">
    <source>
        <dbReference type="ARBA" id="ARBA00022729"/>
    </source>
</evidence>
<keyword evidence="2" id="KW-0732">Signal</keyword>
<evidence type="ECO:0000313" key="6">
    <source>
        <dbReference type="Proteomes" id="UP000314987"/>
    </source>
</evidence>
<dbReference type="PRINTS" id="PR00003">
    <property type="entry name" value="4DISULPHCORE"/>
</dbReference>
<dbReference type="GO" id="GO:0005615">
    <property type="term" value="C:extracellular space"/>
    <property type="evidence" value="ECO:0007669"/>
    <property type="project" value="TreeGrafter"/>
</dbReference>
<evidence type="ECO:0000313" key="5">
    <source>
        <dbReference type="Ensembl" id="ENSVURP00010019279.1"/>
    </source>
</evidence>
<dbReference type="GO" id="GO:0045087">
    <property type="term" value="P:innate immune response"/>
    <property type="evidence" value="ECO:0007669"/>
    <property type="project" value="TreeGrafter"/>
</dbReference>
<dbReference type="Gene3D" id="4.10.75.10">
    <property type="entry name" value="Elafin-like"/>
    <property type="match status" value="1"/>
</dbReference>
<dbReference type="SMART" id="SM00217">
    <property type="entry name" value="WAP"/>
    <property type="match status" value="1"/>
</dbReference>
<name>A0A4X2L3H3_VOMUR</name>
<dbReference type="InterPro" id="IPR008197">
    <property type="entry name" value="WAP_dom"/>
</dbReference>
<reference evidence="5" key="3">
    <citation type="submission" date="2025-09" db="UniProtKB">
        <authorList>
            <consortium name="Ensembl"/>
        </authorList>
    </citation>
    <scope>IDENTIFICATION</scope>
</reference>
<evidence type="ECO:0000256" key="3">
    <source>
        <dbReference type="ARBA" id="ARBA00023157"/>
    </source>
</evidence>
<dbReference type="InterPro" id="IPR050514">
    <property type="entry name" value="WAP_four-disulfide_core"/>
</dbReference>
<accession>A0A4X2L3H3</accession>
<dbReference type="PANTHER" id="PTHR19441:SF30">
    <property type="entry name" value="ELAFIN"/>
    <property type="match status" value="1"/>
</dbReference>
<protein>
    <recommendedName>
        <fullName evidence="4">WAP domain-containing protein</fullName>
    </recommendedName>
</protein>
<dbReference type="InterPro" id="IPR036645">
    <property type="entry name" value="Elafin-like_sf"/>
</dbReference>
<dbReference type="Proteomes" id="UP000314987">
    <property type="component" value="Unassembled WGS sequence"/>
</dbReference>